<gene>
    <name evidence="6" type="ORF">Vbra_20103</name>
</gene>
<dbReference type="Proteomes" id="UP000041254">
    <property type="component" value="Unassembled WGS sequence"/>
</dbReference>
<feature type="coiled-coil region" evidence="3">
    <location>
        <begin position="118"/>
        <end position="149"/>
    </location>
</feature>
<dbReference type="OrthoDB" id="3366823at2759"/>
<accession>A0A0G4EBB6</accession>
<protein>
    <recommendedName>
        <fullName evidence="5">RED-like N-terminal domain-containing protein</fullName>
    </recommendedName>
</protein>
<dbReference type="VEuPathDB" id="CryptoDB:Vbra_20103"/>
<dbReference type="InterPro" id="IPR012916">
    <property type="entry name" value="RED_N"/>
</dbReference>
<evidence type="ECO:0000256" key="2">
    <source>
        <dbReference type="ARBA" id="ARBA00023242"/>
    </source>
</evidence>
<feature type="region of interest" description="Disordered" evidence="4">
    <location>
        <begin position="412"/>
        <end position="526"/>
    </location>
</feature>
<feature type="region of interest" description="Disordered" evidence="4">
    <location>
        <begin position="259"/>
        <end position="327"/>
    </location>
</feature>
<evidence type="ECO:0000256" key="1">
    <source>
        <dbReference type="ARBA" id="ARBA00004123"/>
    </source>
</evidence>
<dbReference type="OMA" id="WHAENRR"/>
<keyword evidence="2" id="KW-0539">Nucleus</keyword>
<feature type="compositionally biased region" description="Basic residues" evidence="4">
    <location>
        <begin position="485"/>
        <end position="495"/>
    </location>
</feature>
<feature type="compositionally biased region" description="Basic and acidic residues" evidence="4">
    <location>
        <begin position="475"/>
        <end position="484"/>
    </location>
</feature>
<evidence type="ECO:0000313" key="7">
    <source>
        <dbReference type="Proteomes" id="UP000041254"/>
    </source>
</evidence>
<feature type="compositionally biased region" description="Basic and acidic residues" evidence="4">
    <location>
        <begin position="415"/>
        <end position="436"/>
    </location>
</feature>
<feature type="compositionally biased region" description="Basic and acidic residues" evidence="4">
    <location>
        <begin position="496"/>
        <end position="516"/>
    </location>
</feature>
<dbReference type="Pfam" id="PF07808">
    <property type="entry name" value="RED_N"/>
    <property type="match status" value="1"/>
</dbReference>
<comment type="subcellular location">
    <subcellularLocation>
        <location evidence="1">Nucleus</location>
    </subcellularLocation>
</comment>
<evidence type="ECO:0000256" key="3">
    <source>
        <dbReference type="SAM" id="Coils"/>
    </source>
</evidence>
<name>A0A0G4EBB6_VITBC</name>
<dbReference type="PANTHER" id="PTHR12765">
    <property type="entry name" value="RED PROTEIN IK FACTOR CYTOKINE IK"/>
    <property type="match status" value="1"/>
</dbReference>
<dbReference type="InParanoid" id="A0A0G4EBB6"/>
<evidence type="ECO:0000259" key="5">
    <source>
        <dbReference type="Pfam" id="PF07808"/>
    </source>
</evidence>
<sequence>MAKPLTNADFKSLLNETDASLLANVAAKRKKPGDGSSSKERKRPRPFKPKKDDSGDKHEEVDSSYVDRAAARRAQKEDYKQVETEFQEMKSRSIDESKYLGGDLEHTHLVKGLDYQLLNKIRQEIDKEQRNLQAKNEEEERKAESRRRRGFQTAIGRSVHREVMEQLHPHHVSFNDKLKRIDDNLMKGNRFRGNTELFLPGRMAYCFDTQMDMEGQDIPTFIHRSKEDCPAPPEGIIAIVQKPIREELNAIYHWHAENRRKKRHERLSQRPREERAFAPKLPASEAQAAAASHAEKQTSSAAWPAQQKERPRVEQGKISASIDEDDDDIFQGAGHFDPKDTTEHLKAGAVSVGGGRSYFDDTGAEEEEEDKQRAKRIALPIVRAEDEMEVDEGEGAGDVGLASAAAAQEALANYRRKEQERKDQEALRASKARGADEDSYMECYPSYNIGTSHEIYYDSDDEEGKKKKKDAAGASKDEGGEDKPKKSKKKGKKGKKDSEAEWKQIESMLKDKDRGGLDSFGNKPDH</sequence>
<dbReference type="GO" id="GO:0005634">
    <property type="term" value="C:nucleus"/>
    <property type="evidence" value="ECO:0007669"/>
    <property type="project" value="UniProtKB-SubCell"/>
</dbReference>
<dbReference type="InterPro" id="IPR039896">
    <property type="entry name" value="Red-like"/>
</dbReference>
<evidence type="ECO:0000313" key="6">
    <source>
        <dbReference type="EMBL" id="CEL92796.1"/>
    </source>
</evidence>
<feature type="domain" description="RED-like N-terminal" evidence="5">
    <location>
        <begin position="47"/>
        <end position="264"/>
    </location>
</feature>
<evidence type="ECO:0000256" key="4">
    <source>
        <dbReference type="SAM" id="MobiDB-lite"/>
    </source>
</evidence>
<feature type="compositionally biased region" description="Basic and acidic residues" evidence="4">
    <location>
        <begin position="266"/>
        <end position="277"/>
    </location>
</feature>
<proteinExistence type="predicted"/>
<keyword evidence="3" id="KW-0175">Coiled coil</keyword>
<dbReference type="EMBL" id="CDMY01000113">
    <property type="protein sequence ID" value="CEL92796.1"/>
    <property type="molecule type" value="Genomic_DNA"/>
</dbReference>
<keyword evidence="7" id="KW-1185">Reference proteome</keyword>
<feature type="compositionally biased region" description="Low complexity" evidence="4">
    <location>
        <begin position="278"/>
        <end position="292"/>
    </location>
</feature>
<feature type="compositionally biased region" description="Basic and acidic residues" evidence="4">
    <location>
        <begin position="49"/>
        <end position="61"/>
    </location>
</feature>
<organism evidence="6 7">
    <name type="scientific">Vitrella brassicaformis (strain CCMP3155)</name>
    <dbReference type="NCBI Taxonomy" id="1169540"/>
    <lineage>
        <taxon>Eukaryota</taxon>
        <taxon>Sar</taxon>
        <taxon>Alveolata</taxon>
        <taxon>Colpodellida</taxon>
        <taxon>Vitrellaceae</taxon>
        <taxon>Vitrella</taxon>
    </lineage>
</organism>
<dbReference type="AlphaFoldDB" id="A0A0G4EBB6"/>
<reference evidence="6 7" key="1">
    <citation type="submission" date="2014-11" db="EMBL/GenBank/DDBJ databases">
        <authorList>
            <person name="Zhu J."/>
            <person name="Qi W."/>
            <person name="Song R."/>
        </authorList>
    </citation>
    <scope>NUCLEOTIDE SEQUENCE [LARGE SCALE GENOMIC DNA]</scope>
</reference>
<dbReference type="STRING" id="1169540.A0A0G4EBB6"/>
<feature type="region of interest" description="Disordered" evidence="4">
    <location>
        <begin position="24"/>
        <end position="80"/>
    </location>
</feature>